<comment type="caution">
    <text evidence="8">The sequence shown here is derived from an EMBL/GenBank/DDBJ whole genome shotgun (WGS) entry which is preliminary data.</text>
</comment>
<feature type="domain" description="Glycosyltransferase 2-like" evidence="6">
    <location>
        <begin position="3"/>
        <end position="149"/>
    </location>
</feature>
<dbReference type="Proteomes" id="UP000187172">
    <property type="component" value="Unassembled WGS sequence"/>
</dbReference>
<dbReference type="EMBL" id="MRTP01000007">
    <property type="protein sequence ID" value="OMF52403.1"/>
    <property type="molecule type" value="Genomic_DNA"/>
</dbReference>
<dbReference type="SUPFAM" id="SSF53448">
    <property type="entry name" value="Nucleotide-diphospho-sugar transferases"/>
    <property type="match status" value="1"/>
</dbReference>
<keyword evidence="3 5" id="KW-1133">Transmembrane helix</keyword>
<feature type="transmembrane region" description="Helical" evidence="5">
    <location>
        <begin position="247"/>
        <end position="266"/>
    </location>
</feature>
<feature type="domain" description="GtrA/DPMS transmembrane" evidence="7">
    <location>
        <begin position="222"/>
        <end position="337"/>
    </location>
</feature>
<dbReference type="InterPro" id="IPR029044">
    <property type="entry name" value="Nucleotide-diphossugar_trans"/>
</dbReference>
<dbReference type="CDD" id="cd04179">
    <property type="entry name" value="DPM_DPG-synthase_like"/>
    <property type="match status" value="1"/>
</dbReference>
<dbReference type="GO" id="GO:0006487">
    <property type="term" value="P:protein N-linked glycosylation"/>
    <property type="evidence" value="ECO:0007669"/>
    <property type="project" value="TreeGrafter"/>
</dbReference>
<dbReference type="PANTHER" id="PTHR10859:SF114">
    <property type="entry name" value="DOLICHOL-PHOSPHATE MANNOSYLTRANSFERASE"/>
    <property type="match status" value="1"/>
</dbReference>
<feature type="transmembrane region" description="Helical" evidence="5">
    <location>
        <begin position="287"/>
        <end position="305"/>
    </location>
</feature>
<evidence type="ECO:0000256" key="4">
    <source>
        <dbReference type="ARBA" id="ARBA00023136"/>
    </source>
</evidence>
<sequence>MTTVLIPAYEPDERLLQLIADLKAACRCGIVVVDDGSGEAYGELFHSARQAGCIVLTHDHNLGKGRALKTGFAFLKKAGETGGIVCADSDGQHLPADIVRIAAAVDEHPDHIVLGCRHFTGRVPLRSRFGNQATRLVYTLTTGRFVMDTQTGLRGFSSAMLDWLCSIPGDRFEYEMNMLLQARGDGYPIHEVPIDTVYLEKNKSSHFRPVADSIRIYAPILKFCSSSVLSAGLDFLLLFVLQFVTGSLLAAVVGSRLCSAIFNYAMNRRYVFVKKDAPRLIESAPKYFALVALIMGLNYGLLILFHEMVGIPLFIAKLLTEGSLFVFSYWCQRKFVFRSRSQAGGRPPKAYVKRYKKV</sequence>
<evidence type="ECO:0000259" key="7">
    <source>
        <dbReference type="Pfam" id="PF04138"/>
    </source>
</evidence>
<dbReference type="Pfam" id="PF04138">
    <property type="entry name" value="GtrA_DPMS_TM"/>
    <property type="match status" value="1"/>
</dbReference>
<dbReference type="InterPro" id="IPR001173">
    <property type="entry name" value="Glyco_trans_2-like"/>
</dbReference>
<dbReference type="GO" id="GO:0016740">
    <property type="term" value="F:transferase activity"/>
    <property type="evidence" value="ECO:0007669"/>
    <property type="project" value="UniProtKB-KW"/>
</dbReference>
<evidence type="ECO:0000259" key="6">
    <source>
        <dbReference type="Pfam" id="PF00535"/>
    </source>
</evidence>
<dbReference type="Gene3D" id="3.90.550.10">
    <property type="entry name" value="Spore Coat Polysaccharide Biosynthesis Protein SpsA, Chain A"/>
    <property type="match status" value="1"/>
</dbReference>
<name>A0A1R1EKP9_9BACL</name>
<comment type="subcellular location">
    <subcellularLocation>
        <location evidence="1">Membrane</location>
        <topology evidence="1">Multi-pass membrane protein</topology>
    </subcellularLocation>
</comment>
<dbReference type="GO" id="GO:0000271">
    <property type="term" value="P:polysaccharide biosynthetic process"/>
    <property type="evidence" value="ECO:0007669"/>
    <property type="project" value="InterPro"/>
</dbReference>
<dbReference type="STRING" id="297318.BK138_22990"/>
<keyword evidence="4 5" id="KW-0472">Membrane</keyword>
<keyword evidence="8" id="KW-0808">Transferase</keyword>
<gene>
    <name evidence="8" type="ORF">BK138_22990</name>
</gene>
<proteinExistence type="predicted"/>
<accession>A0A1R1EKP9</accession>
<dbReference type="GO" id="GO:0016020">
    <property type="term" value="C:membrane"/>
    <property type="evidence" value="ECO:0007669"/>
    <property type="project" value="UniProtKB-SubCell"/>
</dbReference>
<keyword evidence="9" id="KW-1185">Reference proteome</keyword>
<evidence type="ECO:0000256" key="5">
    <source>
        <dbReference type="SAM" id="Phobius"/>
    </source>
</evidence>
<keyword evidence="2 5" id="KW-0812">Transmembrane</keyword>
<evidence type="ECO:0000313" key="9">
    <source>
        <dbReference type="Proteomes" id="UP000187172"/>
    </source>
</evidence>
<dbReference type="PANTHER" id="PTHR10859">
    <property type="entry name" value="GLYCOSYL TRANSFERASE"/>
    <property type="match status" value="1"/>
</dbReference>
<dbReference type="RefSeq" id="WP_076173224.1">
    <property type="nucleotide sequence ID" value="NZ_MRTP01000007.1"/>
</dbReference>
<reference evidence="8 9" key="1">
    <citation type="submission" date="2016-11" db="EMBL/GenBank/DDBJ databases">
        <title>Paenibacillus species isolates.</title>
        <authorList>
            <person name="Beno S.M."/>
        </authorList>
    </citation>
    <scope>NUCLEOTIDE SEQUENCE [LARGE SCALE GENOMIC DNA]</scope>
    <source>
        <strain evidence="8 9">FSL R5-0378</strain>
    </source>
</reference>
<feature type="transmembrane region" description="Helical" evidence="5">
    <location>
        <begin position="311"/>
        <end position="331"/>
    </location>
</feature>
<protein>
    <submittedName>
        <fullName evidence="8">Glycosyl transferase family 2</fullName>
    </submittedName>
</protein>
<dbReference type="InterPro" id="IPR007267">
    <property type="entry name" value="GtrA_DPMS_TM"/>
</dbReference>
<dbReference type="Pfam" id="PF00535">
    <property type="entry name" value="Glycos_transf_2"/>
    <property type="match status" value="1"/>
</dbReference>
<evidence type="ECO:0000256" key="3">
    <source>
        <dbReference type="ARBA" id="ARBA00022989"/>
    </source>
</evidence>
<organism evidence="8 9">
    <name type="scientific">Paenibacillus rhizosphaerae</name>
    <dbReference type="NCBI Taxonomy" id="297318"/>
    <lineage>
        <taxon>Bacteria</taxon>
        <taxon>Bacillati</taxon>
        <taxon>Bacillota</taxon>
        <taxon>Bacilli</taxon>
        <taxon>Bacillales</taxon>
        <taxon>Paenibacillaceae</taxon>
        <taxon>Paenibacillus</taxon>
    </lineage>
</organism>
<evidence type="ECO:0000256" key="2">
    <source>
        <dbReference type="ARBA" id="ARBA00022692"/>
    </source>
</evidence>
<dbReference type="AlphaFoldDB" id="A0A1R1EKP9"/>
<evidence type="ECO:0000313" key="8">
    <source>
        <dbReference type="EMBL" id="OMF52403.1"/>
    </source>
</evidence>
<evidence type="ECO:0000256" key="1">
    <source>
        <dbReference type="ARBA" id="ARBA00004141"/>
    </source>
</evidence>